<evidence type="ECO:0000313" key="2">
    <source>
        <dbReference type="EMBL" id="MBD7961902.1"/>
    </source>
</evidence>
<sequence>MSTTPNSTSRQPVLPSSGGLMGRSFTYRTAEQTDVRLTWERAKANLPRAKPQA</sequence>
<dbReference type="RefSeq" id="WP_191724317.1">
    <property type="nucleotide sequence ID" value="NZ_JACSQK010000008.1"/>
</dbReference>
<keyword evidence="3" id="KW-1185">Reference proteome</keyword>
<comment type="caution">
    <text evidence="2">The sequence shown here is derived from an EMBL/GenBank/DDBJ whole genome shotgun (WGS) entry which is preliminary data.</text>
</comment>
<reference evidence="2 3" key="1">
    <citation type="submission" date="2020-08" db="EMBL/GenBank/DDBJ databases">
        <title>A Genomic Blueprint of the Chicken Gut Microbiome.</title>
        <authorList>
            <person name="Gilroy R."/>
            <person name="Ravi A."/>
            <person name="Getino M."/>
            <person name="Pursley I."/>
            <person name="Horton D.L."/>
            <person name="Alikhan N.-F."/>
            <person name="Baker D."/>
            <person name="Gharbi K."/>
            <person name="Hall N."/>
            <person name="Watson M."/>
            <person name="Adriaenssens E.M."/>
            <person name="Foster-Nyarko E."/>
            <person name="Jarju S."/>
            <person name="Secka A."/>
            <person name="Antonio M."/>
            <person name="Oren A."/>
            <person name="Chaudhuri R."/>
            <person name="La Ragione R.M."/>
            <person name="Hildebrand F."/>
            <person name="Pallen M.J."/>
        </authorList>
    </citation>
    <scope>NUCLEOTIDE SEQUENCE [LARGE SCALE GENOMIC DNA]</scope>
    <source>
        <strain evidence="2 3">Sa2CVA6</strain>
    </source>
</reference>
<evidence type="ECO:0000313" key="3">
    <source>
        <dbReference type="Proteomes" id="UP000634919"/>
    </source>
</evidence>
<protein>
    <submittedName>
        <fullName evidence="2">Uncharacterized protein</fullName>
    </submittedName>
</protein>
<name>A0ABR8SEH8_9BURK</name>
<feature type="region of interest" description="Disordered" evidence="1">
    <location>
        <begin position="1"/>
        <end position="23"/>
    </location>
</feature>
<feature type="compositionally biased region" description="Polar residues" evidence="1">
    <location>
        <begin position="1"/>
        <end position="11"/>
    </location>
</feature>
<organism evidence="2 3">
    <name type="scientific">Comamonas avium</name>
    <dbReference type="NCBI Taxonomy" id="2762231"/>
    <lineage>
        <taxon>Bacteria</taxon>
        <taxon>Pseudomonadati</taxon>
        <taxon>Pseudomonadota</taxon>
        <taxon>Betaproteobacteria</taxon>
        <taxon>Burkholderiales</taxon>
        <taxon>Comamonadaceae</taxon>
        <taxon>Comamonas</taxon>
    </lineage>
</organism>
<gene>
    <name evidence="2" type="ORF">H9646_15620</name>
</gene>
<dbReference type="EMBL" id="JACSQK010000008">
    <property type="protein sequence ID" value="MBD7961902.1"/>
    <property type="molecule type" value="Genomic_DNA"/>
</dbReference>
<accession>A0ABR8SEH8</accession>
<proteinExistence type="predicted"/>
<dbReference type="Proteomes" id="UP000634919">
    <property type="component" value="Unassembled WGS sequence"/>
</dbReference>
<evidence type="ECO:0000256" key="1">
    <source>
        <dbReference type="SAM" id="MobiDB-lite"/>
    </source>
</evidence>